<proteinExistence type="predicted"/>
<accession>Q73JV4</accession>
<protein>
    <submittedName>
        <fullName evidence="1">Uncharacterized protein</fullName>
    </submittedName>
</protein>
<dbReference type="AlphaFoldDB" id="Q73JV4"/>
<gene>
    <name evidence="1" type="ordered locus">TDE_2507</name>
</gene>
<dbReference type="PaxDb" id="243275-TDE_2507"/>
<dbReference type="Proteomes" id="UP000008212">
    <property type="component" value="Chromosome"/>
</dbReference>
<name>Q73JV4_TREDE</name>
<organism evidence="1 2">
    <name type="scientific">Treponema denticola (strain ATCC 35405 / DSM 14222 / CIP 103919 / JCM 8153 / KCTC 15104)</name>
    <dbReference type="NCBI Taxonomy" id="243275"/>
    <lineage>
        <taxon>Bacteria</taxon>
        <taxon>Pseudomonadati</taxon>
        <taxon>Spirochaetota</taxon>
        <taxon>Spirochaetia</taxon>
        <taxon>Spirochaetales</taxon>
        <taxon>Treponemataceae</taxon>
        <taxon>Treponema</taxon>
    </lineage>
</organism>
<dbReference type="KEGG" id="tde:TDE_2507"/>
<evidence type="ECO:0000313" key="2">
    <source>
        <dbReference type="Proteomes" id="UP000008212"/>
    </source>
</evidence>
<reference evidence="1 2" key="1">
    <citation type="journal article" date="2004" name="Proc. Natl. Acad. Sci. U.S.A.">
        <title>Comparison of the genome of the oral pathogen Treponema denticola with other spirochete genomes.</title>
        <authorList>
            <person name="Seshadri R."/>
            <person name="Myers G.S."/>
            <person name="Tettelin H."/>
            <person name="Eisen J.A."/>
            <person name="Heidelberg J.F."/>
            <person name="Dodson R.J."/>
            <person name="Davidsen T.M."/>
            <person name="DeBoy R.T."/>
            <person name="Fouts D.E."/>
            <person name="Haft D.H."/>
            <person name="Selengut J."/>
            <person name="Ren Q."/>
            <person name="Brinkac L.M."/>
            <person name="Madupu R."/>
            <person name="Kolonay J."/>
            <person name="Durkin S.A."/>
            <person name="Daugherty S.C."/>
            <person name="Shetty J."/>
            <person name="Shvartsbeyn A."/>
            <person name="Gebregeorgis E."/>
            <person name="Geer K."/>
            <person name="Tsegaye G."/>
            <person name="Malek J."/>
            <person name="Ayodeji B."/>
            <person name="Shatsman S."/>
            <person name="McLeod M.P."/>
            <person name="Smajs D."/>
            <person name="Howell J.K."/>
            <person name="Pal S."/>
            <person name="Amin A."/>
            <person name="Vashisth P."/>
            <person name="McNeill T.Z."/>
            <person name="Xiang Q."/>
            <person name="Sodergren E."/>
            <person name="Baca E."/>
            <person name="Weinstock G.M."/>
            <person name="Norris S.J."/>
            <person name="Fraser C.M."/>
            <person name="Paulsen I.T."/>
        </authorList>
    </citation>
    <scope>NUCLEOTIDE SEQUENCE [LARGE SCALE GENOMIC DNA]</scope>
    <source>
        <strain evidence="2">ATCC 35405 / DSM 14222 / CIP 103919 / JCM 8153 / KCTC 15104</strain>
    </source>
</reference>
<keyword evidence="2" id="KW-1185">Reference proteome</keyword>
<evidence type="ECO:0000313" key="1">
    <source>
        <dbReference type="EMBL" id="AAS13024.1"/>
    </source>
</evidence>
<sequence>MYFHDISFLKSTIADYPVKLRICQYESAAF</sequence>
<dbReference type="HOGENOM" id="CLU_3405982_0_0_12"/>
<dbReference type="EMBL" id="AE017226">
    <property type="protein sequence ID" value="AAS13024.1"/>
    <property type="molecule type" value="Genomic_DNA"/>
</dbReference>